<keyword evidence="2" id="KW-0547">Nucleotide-binding</keyword>
<evidence type="ECO:0000313" key="2">
    <source>
        <dbReference type="EMBL" id="GLK77569.1"/>
    </source>
</evidence>
<dbReference type="InterPro" id="IPR011042">
    <property type="entry name" value="6-blade_b-propeller_TolB-like"/>
</dbReference>
<gene>
    <name evidence="2" type="ORF">GCM10008171_28230</name>
</gene>
<keyword evidence="2" id="KW-0067">ATP-binding</keyword>
<keyword evidence="3" id="KW-1185">Reference proteome</keyword>
<dbReference type="Gene3D" id="2.120.10.30">
    <property type="entry name" value="TolB, C-terminal domain"/>
    <property type="match status" value="1"/>
</dbReference>
<proteinExistence type="predicted"/>
<sequence>MRPALCLSFAALSALALFAPAATAAGREPLWEVSGLKEPESVLPHAEAGVLYVSQVVGDFRAKDGVGFIAKVSADGKMIDAEWIKGLNAPKGLARVGGTLYVADIDELVAIDLEKGEIAARHKAEGAVFLNDAVAGPDGRVFVSDTATNTIWALKDGRFAPWLTDEGLQGPNGLIVENGRLVVAAIGRLPKDGDGGAPAHLVAVDLGAKTVGALGDGRPVGFLDGLAALGGGAYLASDYGRGPVYRITADGAFAIVASFSAGTADLAYDAEKGVAYVPQSREGKLTALRLP</sequence>
<dbReference type="GO" id="GO:0005524">
    <property type="term" value="F:ATP binding"/>
    <property type="evidence" value="ECO:0007669"/>
    <property type="project" value="UniProtKB-KW"/>
</dbReference>
<dbReference type="SUPFAM" id="SSF63829">
    <property type="entry name" value="Calcium-dependent phosphotriesterase"/>
    <property type="match status" value="1"/>
</dbReference>
<protein>
    <submittedName>
        <fullName evidence="2">ATP-binding protein</fullName>
    </submittedName>
</protein>
<evidence type="ECO:0000313" key="3">
    <source>
        <dbReference type="Proteomes" id="UP001143364"/>
    </source>
</evidence>
<dbReference type="Proteomes" id="UP001143364">
    <property type="component" value="Unassembled WGS sequence"/>
</dbReference>
<reference evidence="2" key="1">
    <citation type="journal article" date="2014" name="Int. J. Syst. Evol. Microbiol.">
        <title>Complete genome sequence of Corynebacterium casei LMG S-19264T (=DSM 44701T), isolated from a smear-ripened cheese.</title>
        <authorList>
            <consortium name="US DOE Joint Genome Institute (JGI-PGF)"/>
            <person name="Walter F."/>
            <person name="Albersmeier A."/>
            <person name="Kalinowski J."/>
            <person name="Ruckert C."/>
        </authorList>
    </citation>
    <scope>NUCLEOTIDE SEQUENCE</scope>
    <source>
        <strain evidence="2">VKM B-2555</strain>
    </source>
</reference>
<dbReference type="RefSeq" id="WP_271205411.1">
    <property type="nucleotide sequence ID" value="NZ_BSFK01000016.1"/>
</dbReference>
<reference evidence="2" key="2">
    <citation type="submission" date="2023-01" db="EMBL/GenBank/DDBJ databases">
        <authorList>
            <person name="Sun Q."/>
            <person name="Evtushenko L."/>
        </authorList>
    </citation>
    <scope>NUCLEOTIDE SEQUENCE</scope>
    <source>
        <strain evidence="2">VKM B-2555</strain>
    </source>
</reference>
<name>A0A9W6JKU2_9HYPH</name>
<dbReference type="AlphaFoldDB" id="A0A9W6JKU2"/>
<feature type="chain" id="PRO_5040920530" evidence="1">
    <location>
        <begin position="25"/>
        <end position="291"/>
    </location>
</feature>
<accession>A0A9W6JKU2</accession>
<evidence type="ECO:0000256" key="1">
    <source>
        <dbReference type="SAM" id="SignalP"/>
    </source>
</evidence>
<keyword evidence="1" id="KW-0732">Signal</keyword>
<organism evidence="2 3">
    <name type="scientific">Methylopila jiangsuensis</name>
    <dbReference type="NCBI Taxonomy" id="586230"/>
    <lineage>
        <taxon>Bacteria</taxon>
        <taxon>Pseudomonadati</taxon>
        <taxon>Pseudomonadota</taxon>
        <taxon>Alphaproteobacteria</taxon>
        <taxon>Hyphomicrobiales</taxon>
        <taxon>Methylopilaceae</taxon>
        <taxon>Methylopila</taxon>
    </lineage>
</organism>
<comment type="caution">
    <text evidence="2">The sequence shown here is derived from an EMBL/GenBank/DDBJ whole genome shotgun (WGS) entry which is preliminary data.</text>
</comment>
<feature type="signal peptide" evidence="1">
    <location>
        <begin position="1"/>
        <end position="24"/>
    </location>
</feature>
<dbReference type="EMBL" id="BSFK01000016">
    <property type="protein sequence ID" value="GLK77569.1"/>
    <property type="molecule type" value="Genomic_DNA"/>
</dbReference>